<dbReference type="AlphaFoldDB" id="F0SG21"/>
<reference evidence="2" key="1">
    <citation type="submission" date="2011-02" db="EMBL/GenBank/DDBJ databases">
        <title>The complete genome of Planctomyces brasiliensis DSM 5305.</title>
        <authorList>
            <person name="Lucas S."/>
            <person name="Copeland A."/>
            <person name="Lapidus A."/>
            <person name="Bruce D."/>
            <person name="Goodwin L."/>
            <person name="Pitluck S."/>
            <person name="Kyrpides N."/>
            <person name="Mavromatis K."/>
            <person name="Pagani I."/>
            <person name="Ivanova N."/>
            <person name="Ovchinnikova G."/>
            <person name="Lu M."/>
            <person name="Detter J.C."/>
            <person name="Han C."/>
            <person name="Land M."/>
            <person name="Hauser L."/>
            <person name="Markowitz V."/>
            <person name="Cheng J.-F."/>
            <person name="Hugenholtz P."/>
            <person name="Woyke T."/>
            <person name="Wu D."/>
            <person name="Tindall B."/>
            <person name="Pomrenke H.G."/>
            <person name="Brambilla E."/>
            <person name="Klenk H.-P."/>
            <person name="Eisen J.A."/>
        </authorList>
    </citation>
    <scope>NUCLEOTIDE SEQUENCE [LARGE SCALE GENOMIC DNA]</scope>
    <source>
        <strain evidence="2">ATCC 49424 / DSM 5305 / JCM 21570 / NBRC 103401 / IFAM 1448</strain>
    </source>
</reference>
<protein>
    <submittedName>
        <fullName evidence="1">Uncharacterized protein</fullName>
    </submittedName>
</protein>
<dbReference type="KEGG" id="pbs:Plabr_0683"/>
<sequence length="175" mass="19615">MSTPRQGGRILWRRSRVIILPVAALCVFSCMYAFIAHDPIPVRFFVNIDTGDHVSKTTFRKRVGGGTYVVEDHNLNVLDSLVEKYGILGTVEERFFSRGLYKLLNAKHAGSGTTCSVPNTYRTAYSFYYPKGFYYYIESEENSRNAEYSTAGGGPLVHPSVAGNRLLFILKLEAV</sequence>
<dbReference type="Proteomes" id="UP000006860">
    <property type="component" value="Chromosome"/>
</dbReference>
<keyword evidence="2" id="KW-1185">Reference proteome</keyword>
<dbReference type="HOGENOM" id="CLU_1531430_0_0_0"/>
<accession>F0SG21</accession>
<name>F0SG21_RUBBR</name>
<gene>
    <name evidence="1" type="ordered locus">Plabr_0683</name>
</gene>
<evidence type="ECO:0000313" key="1">
    <source>
        <dbReference type="EMBL" id="ADY58310.1"/>
    </source>
</evidence>
<organism evidence="1 2">
    <name type="scientific">Rubinisphaera brasiliensis (strain ATCC 49424 / DSM 5305 / JCM 21570 / IAM 15109 / NBRC 103401 / IFAM 1448)</name>
    <name type="common">Planctomyces brasiliensis</name>
    <dbReference type="NCBI Taxonomy" id="756272"/>
    <lineage>
        <taxon>Bacteria</taxon>
        <taxon>Pseudomonadati</taxon>
        <taxon>Planctomycetota</taxon>
        <taxon>Planctomycetia</taxon>
        <taxon>Planctomycetales</taxon>
        <taxon>Planctomycetaceae</taxon>
        <taxon>Rubinisphaera</taxon>
    </lineage>
</organism>
<evidence type="ECO:0000313" key="2">
    <source>
        <dbReference type="Proteomes" id="UP000006860"/>
    </source>
</evidence>
<proteinExistence type="predicted"/>
<dbReference type="EMBL" id="CP002546">
    <property type="protein sequence ID" value="ADY58310.1"/>
    <property type="molecule type" value="Genomic_DNA"/>
</dbReference>